<reference evidence="7" key="1">
    <citation type="submission" date="2023-05" db="EMBL/GenBank/DDBJ databases">
        <title>Metabolic capabilities are highly conserved among human nasal-associated Corynebacterium species in pangenomic analyses.</title>
        <authorList>
            <person name="Tran T.H."/>
            <person name="Roberts A.Q."/>
            <person name="Escapa I.F."/>
            <person name="Gao W."/>
            <person name="Conlan S."/>
            <person name="Kong H."/>
            <person name="Segre J.A."/>
            <person name="Kelly M.S."/>
            <person name="Lemon K.P."/>
        </authorList>
    </citation>
    <scope>NUCLEOTIDE SEQUENCE</scope>
    <source>
        <strain evidence="7">KPL2654</strain>
    </source>
</reference>
<organism evidence="7 8">
    <name type="scientific">Corynebacterium propinquum</name>
    <dbReference type="NCBI Taxonomy" id="43769"/>
    <lineage>
        <taxon>Bacteria</taxon>
        <taxon>Bacillati</taxon>
        <taxon>Actinomycetota</taxon>
        <taxon>Actinomycetes</taxon>
        <taxon>Mycobacteriales</taxon>
        <taxon>Corynebacteriaceae</taxon>
        <taxon>Corynebacterium</taxon>
    </lineage>
</organism>
<keyword evidence="5" id="KW-1015">Disulfide bond</keyword>
<evidence type="ECO:0000256" key="2">
    <source>
        <dbReference type="ARBA" id="ARBA00022670"/>
    </source>
</evidence>
<comment type="caution">
    <text evidence="7">The sequence shown here is derived from an EMBL/GenBank/DDBJ whole genome shotgun (WGS) entry which is preliminary data.</text>
</comment>
<dbReference type="InterPro" id="IPR043504">
    <property type="entry name" value="Peptidase_S1_PA_chymotrypsin"/>
</dbReference>
<evidence type="ECO:0000256" key="4">
    <source>
        <dbReference type="ARBA" id="ARBA00022825"/>
    </source>
</evidence>
<dbReference type="CDD" id="cd21112">
    <property type="entry name" value="alphaLP-like"/>
    <property type="match status" value="1"/>
</dbReference>
<gene>
    <name evidence="7" type="ORF">QPX54_10015</name>
</gene>
<accession>A0AAP4BUS2</accession>
<dbReference type="EMBL" id="JASNVP010000010">
    <property type="protein sequence ID" value="MDK4326834.1"/>
    <property type="molecule type" value="Genomic_DNA"/>
</dbReference>
<evidence type="ECO:0000313" key="7">
    <source>
        <dbReference type="EMBL" id="MDK4326834.1"/>
    </source>
</evidence>
<evidence type="ECO:0000256" key="6">
    <source>
        <dbReference type="SAM" id="MobiDB-lite"/>
    </source>
</evidence>
<protein>
    <submittedName>
        <fullName evidence="7">S1 family peptidase</fullName>
    </submittedName>
</protein>
<evidence type="ECO:0000256" key="1">
    <source>
        <dbReference type="ARBA" id="ARBA00007664"/>
    </source>
</evidence>
<proteinExistence type="inferred from homology"/>
<keyword evidence="3" id="KW-0378">Hydrolase</keyword>
<dbReference type="RefSeq" id="WP_284589995.1">
    <property type="nucleotide sequence ID" value="NZ_JASNVP010000010.1"/>
</dbReference>
<evidence type="ECO:0000313" key="8">
    <source>
        <dbReference type="Proteomes" id="UP001226160"/>
    </source>
</evidence>
<dbReference type="InterPro" id="IPR001316">
    <property type="entry name" value="Pept_S1A_streptogrisin"/>
</dbReference>
<dbReference type="InterPro" id="IPR009003">
    <property type="entry name" value="Peptidase_S1_PA"/>
</dbReference>
<sequence>MRGRPAVQRAAQYREVQQHSAQSVSVNTRSSGKRKFTAIVASAATCMTGLLTGAATAHAEPWDQRAGAYHEARKTIEEGPVVDSAGFVENARSQLQQWGIQTPELDREITDAIDQQIASALPQHRSPQGPQASASGIGAASVDKVPAAEARGDHAVDDNGSVGKDDASNDYDGIGERPAIIENPAIDPNMRWVNDPLSKILAGKPTEDFVLHRVPGSWFDAPRIPEESNEYLSQGTSLYGPGTPLFVGDSGICTLAVAGTDAQGHKVGITAGHCGTEGDYVASADSWQVGNSGTIVASNARHDYSVIEFGSNAEVTRSYNNVTVDEIGVGPRFGDQVCKNGVATGHTCGVHYGDAEGIQFNQVCASLGDSGGPLLVGNRLVGIISGGANPTGLDLSCRSPLQGFLHVPTMASDANTIFADLDAHGGVGAGFQLPEN</sequence>
<dbReference type="GO" id="GO:0006508">
    <property type="term" value="P:proteolysis"/>
    <property type="evidence" value="ECO:0007669"/>
    <property type="project" value="UniProtKB-KW"/>
</dbReference>
<feature type="compositionally biased region" description="Polar residues" evidence="6">
    <location>
        <begin position="125"/>
        <end position="134"/>
    </location>
</feature>
<feature type="compositionally biased region" description="Basic and acidic residues" evidence="6">
    <location>
        <begin position="150"/>
        <end position="167"/>
    </location>
</feature>
<keyword evidence="2" id="KW-0645">Protease</keyword>
<dbReference type="Proteomes" id="UP001226160">
    <property type="component" value="Unassembled WGS sequence"/>
</dbReference>
<dbReference type="PRINTS" id="PR00861">
    <property type="entry name" value="ALYTICPTASE"/>
</dbReference>
<dbReference type="GO" id="GO:0004252">
    <property type="term" value="F:serine-type endopeptidase activity"/>
    <property type="evidence" value="ECO:0007669"/>
    <property type="project" value="InterPro"/>
</dbReference>
<feature type="region of interest" description="Disordered" evidence="6">
    <location>
        <begin position="121"/>
        <end position="175"/>
    </location>
</feature>
<dbReference type="Gene3D" id="2.40.10.10">
    <property type="entry name" value="Trypsin-like serine proteases"/>
    <property type="match status" value="2"/>
</dbReference>
<comment type="similarity">
    <text evidence="1">Belongs to the peptidase S1 family.</text>
</comment>
<dbReference type="SUPFAM" id="SSF50494">
    <property type="entry name" value="Trypsin-like serine proteases"/>
    <property type="match status" value="1"/>
</dbReference>
<name>A0AAP4BUS2_9CORY</name>
<evidence type="ECO:0000256" key="3">
    <source>
        <dbReference type="ARBA" id="ARBA00022801"/>
    </source>
</evidence>
<evidence type="ECO:0000256" key="5">
    <source>
        <dbReference type="ARBA" id="ARBA00023157"/>
    </source>
</evidence>
<dbReference type="AlphaFoldDB" id="A0AAP4BUS2"/>
<keyword evidence="4" id="KW-0720">Serine protease</keyword>